<protein>
    <recommendedName>
        <fullName evidence="8">Methylenetetrahydrofolate reductase</fullName>
    </recommendedName>
</protein>
<evidence type="ECO:0000256" key="7">
    <source>
        <dbReference type="ARBA" id="ARBA00048628"/>
    </source>
</evidence>
<sequence length="279" mass="29393">MDLRRLVDDCSLDMVGRRLPELPAAAALLPPGTRVNIGVAPGESPQLRRDTSAAVAAHGLTPVPHIAARRIVSAASLEDFLSGLQADGTSRHLLALGGDPDPAEGPYRDTLSVIRAVRLADHGAVTVGVGGHPDGHPAVSSDVLWTALHAKIDELTAQGLQPEVFTQMVLDVDSTLSWIEAVRDAGITAPIRVGLCGPIEPARLRGYARRVGASRGEEVLKRYGAAPDDPTPRVGPTRFLDALAGRLDTGHHGSVRVHLFSLGGLRESAEWIHAALTPS</sequence>
<name>A0ABP7G239_9MICO</name>
<reference evidence="10" key="1">
    <citation type="journal article" date="2019" name="Int. J. Syst. Evol. Microbiol.">
        <title>The Global Catalogue of Microorganisms (GCM) 10K type strain sequencing project: providing services to taxonomists for standard genome sequencing and annotation.</title>
        <authorList>
            <consortium name="The Broad Institute Genomics Platform"/>
            <consortium name="The Broad Institute Genome Sequencing Center for Infectious Disease"/>
            <person name="Wu L."/>
            <person name="Ma J."/>
        </authorList>
    </citation>
    <scope>NUCLEOTIDE SEQUENCE [LARGE SCALE GENOMIC DNA]</scope>
    <source>
        <strain evidence="10">JCM 16950</strain>
    </source>
</reference>
<evidence type="ECO:0000256" key="1">
    <source>
        <dbReference type="ARBA" id="ARBA00001974"/>
    </source>
</evidence>
<evidence type="ECO:0000256" key="3">
    <source>
        <dbReference type="ARBA" id="ARBA00006743"/>
    </source>
</evidence>
<keyword evidence="6 8" id="KW-0560">Oxidoreductase</keyword>
<evidence type="ECO:0000256" key="5">
    <source>
        <dbReference type="ARBA" id="ARBA00022827"/>
    </source>
</evidence>
<organism evidence="9 10">
    <name type="scientific">Microbacterium kribbense</name>
    <dbReference type="NCBI Taxonomy" id="433645"/>
    <lineage>
        <taxon>Bacteria</taxon>
        <taxon>Bacillati</taxon>
        <taxon>Actinomycetota</taxon>
        <taxon>Actinomycetes</taxon>
        <taxon>Micrococcales</taxon>
        <taxon>Microbacteriaceae</taxon>
        <taxon>Microbacterium</taxon>
    </lineage>
</organism>
<comment type="pathway">
    <text evidence="2 8">One-carbon metabolism; tetrahydrofolate interconversion.</text>
</comment>
<comment type="caution">
    <text evidence="9">The sequence shown here is derived from an EMBL/GenBank/DDBJ whole genome shotgun (WGS) entry which is preliminary data.</text>
</comment>
<evidence type="ECO:0000313" key="10">
    <source>
        <dbReference type="Proteomes" id="UP001500540"/>
    </source>
</evidence>
<keyword evidence="4 8" id="KW-0285">Flavoprotein</keyword>
<dbReference type="Gene3D" id="3.20.20.220">
    <property type="match status" value="1"/>
</dbReference>
<dbReference type="PANTHER" id="PTHR45754">
    <property type="entry name" value="METHYLENETETRAHYDROFOLATE REDUCTASE"/>
    <property type="match status" value="1"/>
</dbReference>
<keyword evidence="5 8" id="KW-0274">FAD</keyword>
<comment type="catalytic activity">
    <reaction evidence="7">
        <text>(6S)-5-methyl-5,6,7,8-tetrahydrofolate + NAD(+) = (6R)-5,10-methylene-5,6,7,8-tetrahydrofolate + NADH + H(+)</text>
        <dbReference type="Rhea" id="RHEA:19821"/>
        <dbReference type="ChEBI" id="CHEBI:15378"/>
        <dbReference type="ChEBI" id="CHEBI:15636"/>
        <dbReference type="ChEBI" id="CHEBI:18608"/>
        <dbReference type="ChEBI" id="CHEBI:57540"/>
        <dbReference type="ChEBI" id="CHEBI:57945"/>
        <dbReference type="EC" id="1.5.1.54"/>
    </reaction>
    <physiologicalReaction direction="right-to-left" evidence="7">
        <dbReference type="Rhea" id="RHEA:19823"/>
    </physiologicalReaction>
</comment>
<dbReference type="InterPro" id="IPR029041">
    <property type="entry name" value="FAD-linked_oxidoreductase-like"/>
</dbReference>
<proteinExistence type="inferred from homology"/>
<evidence type="ECO:0000256" key="8">
    <source>
        <dbReference type="RuleBase" id="RU003862"/>
    </source>
</evidence>
<dbReference type="PANTHER" id="PTHR45754:SF3">
    <property type="entry name" value="METHYLENETETRAHYDROFOLATE REDUCTASE (NADPH)"/>
    <property type="match status" value="1"/>
</dbReference>
<evidence type="ECO:0000256" key="4">
    <source>
        <dbReference type="ARBA" id="ARBA00022630"/>
    </source>
</evidence>
<dbReference type="SUPFAM" id="SSF51730">
    <property type="entry name" value="FAD-linked oxidoreductase"/>
    <property type="match status" value="1"/>
</dbReference>
<accession>A0ABP7G239</accession>
<dbReference type="Proteomes" id="UP001500540">
    <property type="component" value="Unassembled WGS sequence"/>
</dbReference>
<dbReference type="InterPro" id="IPR003171">
    <property type="entry name" value="Mehydrof_redctse-like"/>
</dbReference>
<dbReference type="RefSeq" id="WP_344779663.1">
    <property type="nucleotide sequence ID" value="NZ_BAABAF010000001.1"/>
</dbReference>
<dbReference type="EMBL" id="BAABAF010000001">
    <property type="protein sequence ID" value="GAA3752785.1"/>
    <property type="molecule type" value="Genomic_DNA"/>
</dbReference>
<keyword evidence="10" id="KW-1185">Reference proteome</keyword>
<dbReference type="Pfam" id="PF02219">
    <property type="entry name" value="MTHFR"/>
    <property type="match status" value="1"/>
</dbReference>
<comment type="cofactor">
    <cofactor evidence="1 8">
        <name>FAD</name>
        <dbReference type="ChEBI" id="CHEBI:57692"/>
    </cofactor>
</comment>
<evidence type="ECO:0000256" key="2">
    <source>
        <dbReference type="ARBA" id="ARBA00004777"/>
    </source>
</evidence>
<gene>
    <name evidence="9" type="ORF">GCM10022240_02280</name>
</gene>
<comment type="similarity">
    <text evidence="3 8">Belongs to the methylenetetrahydrofolate reductase family.</text>
</comment>
<evidence type="ECO:0000256" key="6">
    <source>
        <dbReference type="ARBA" id="ARBA00023002"/>
    </source>
</evidence>
<evidence type="ECO:0000313" key="9">
    <source>
        <dbReference type="EMBL" id="GAA3752785.1"/>
    </source>
</evidence>